<dbReference type="Gene3D" id="3.40.50.720">
    <property type="entry name" value="NAD(P)-binding Rossmann-like Domain"/>
    <property type="match status" value="2"/>
</dbReference>
<dbReference type="EC" id="4.1.1.35" evidence="5"/>
<dbReference type="PANTHER" id="PTHR43078">
    <property type="entry name" value="UDP-GLUCURONIC ACID DECARBOXYLASE-RELATED"/>
    <property type="match status" value="1"/>
</dbReference>
<keyword evidence="6" id="KW-0812">Transmembrane</keyword>
<organism evidence="15 16">
    <name type="scientific">Limulus polyphemus</name>
    <name type="common">Atlantic horseshoe crab</name>
    <dbReference type="NCBI Taxonomy" id="6850"/>
    <lineage>
        <taxon>Eukaryota</taxon>
        <taxon>Metazoa</taxon>
        <taxon>Ecdysozoa</taxon>
        <taxon>Arthropoda</taxon>
        <taxon>Chelicerata</taxon>
        <taxon>Merostomata</taxon>
        <taxon>Xiphosura</taxon>
        <taxon>Limulidae</taxon>
        <taxon>Limulus</taxon>
    </lineage>
</organism>
<comment type="cofactor">
    <cofactor evidence="1">
        <name>NAD(+)</name>
        <dbReference type="ChEBI" id="CHEBI:57540"/>
    </cofactor>
</comment>
<dbReference type="CDD" id="cd05230">
    <property type="entry name" value="UGD_SDR_e"/>
    <property type="match status" value="1"/>
</dbReference>
<sequence>MVKRLYGWMSFRMRLKICYVMLCVFSVTLIITTYHLFGAEDTQNEPKSHIVKKNTETQYIMDKKIQELENRIIQLERNGPKKFPNVKNLNYKDKKRILVSGGAGFVGSHLVDRLMSDGHSVTVVDNFFTGNKKNIEHWIGHNNFEVINHDIVNPLFIEVDQIYHLASPASPPHYMLNPVKTIKTNTLGTINMLGLAKRVGARLLVASTSEVYGDPEIHPQSEDYWGHVNPIGPRACYDEGKRVAEALCYAYARKENIEVRVARIFNTYGPRMHIHDGRVVSNFIFQALENLPITIYGTGKQTRAFQYISDLVEGLLALMNGNYSFPVNLGNPDEYSIEEFAYLIKNFVGSSSPIVFKEGLEDDPQKRKPDITRAKTYLNWSPKITLEEGLQKTVDYFRKEVEMSRKQENTNMK</sequence>
<keyword evidence="13" id="KW-0456">Lyase</keyword>
<evidence type="ECO:0000256" key="12">
    <source>
        <dbReference type="ARBA" id="ARBA00023136"/>
    </source>
</evidence>
<keyword evidence="7" id="KW-0210">Decarboxylase</keyword>
<keyword evidence="11" id="KW-0333">Golgi apparatus</keyword>
<evidence type="ECO:0000256" key="8">
    <source>
        <dbReference type="ARBA" id="ARBA00022968"/>
    </source>
</evidence>
<evidence type="ECO:0000256" key="10">
    <source>
        <dbReference type="ARBA" id="ARBA00023027"/>
    </source>
</evidence>
<evidence type="ECO:0000256" key="1">
    <source>
        <dbReference type="ARBA" id="ARBA00001911"/>
    </source>
</evidence>
<dbReference type="RefSeq" id="XP_013789636.1">
    <property type="nucleotide sequence ID" value="XM_013934182.2"/>
</dbReference>
<dbReference type="SUPFAM" id="SSF51735">
    <property type="entry name" value="NAD(P)-binding Rossmann-fold domains"/>
    <property type="match status" value="1"/>
</dbReference>
<evidence type="ECO:0000256" key="3">
    <source>
        <dbReference type="ARBA" id="ARBA00005100"/>
    </source>
</evidence>
<dbReference type="PANTHER" id="PTHR43078:SF6">
    <property type="entry name" value="UDP-GLUCURONIC ACID DECARBOXYLASE 1"/>
    <property type="match status" value="1"/>
</dbReference>
<evidence type="ECO:0000256" key="6">
    <source>
        <dbReference type="ARBA" id="ARBA00022692"/>
    </source>
</evidence>
<accession>A0ABM1BVT2</accession>
<evidence type="ECO:0000256" key="2">
    <source>
        <dbReference type="ARBA" id="ARBA00004447"/>
    </source>
</evidence>
<dbReference type="InterPro" id="IPR016040">
    <property type="entry name" value="NAD(P)-bd_dom"/>
</dbReference>
<evidence type="ECO:0000256" key="5">
    <source>
        <dbReference type="ARBA" id="ARBA00012290"/>
    </source>
</evidence>
<evidence type="ECO:0000256" key="4">
    <source>
        <dbReference type="ARBA" id="ARBA00007505"/>
    </source>
</evidence>
<comment type="subcellular location">
    <subcellularLocation>
        <location evidence="2">Golgi apparatus</location>
        <location evidence="2">Golgi stack membrane</location>
        <topology evidence="2">Single-pass type II membrane protein</topology>
    </subcellularLocation>
</comment>
<name>A0ABM1BVT2_LIMPO</name>
<keyword evidence="8" id="KW-0735">Signal-anchor</keyword>
<evidence type="ECO:0000313" key="16">
    <source>
        <dbReference type="RefSeq" id="XP_013789636.1"/>
    </source>
</evidence>
<dbReference type="Pfam" id="PF16363">
    <property type="entry name" value="GDP_Man_Dehyd"/>
    <property type="match status" value="1"/>
</dbReference>
<comment type="similarity">
    <text evidence="4">Belongs to the NAD(P)-dependent epimerase/dehydratase family. UDP-glucuronic acid decarboxylase subfamily.</text>
</comment>
<dbReference type="GeneID" id="106473498"/>
<reference evidence="16" key="1">
    <citation type="submission" date="2025-08" db="UniProtKB">
        <authorList>
            <consortium name="RefSeq"/>
        </authorList>
    </citation>
    <scope>IDENTIFICATION</scope>
    <source>
        <tissue evidence="16">Muscle</tissue>
    </source>
</reference>
<keyword evidence="10" id="KW-0520">NAD</keyword>
<evidence type="ECO:0000259" key="14">
    <source>
        <dbReference type="Pfam" id="PF16363"/>
    </source>
</evidence>
<feature type="domain" description="NAD(P)-binding" evidence="14">
    <location>
        <begin position="98"/>
        <end position="393"/>
    </location>
</feature>
<dbReference type="InterPro" id="IPR044516">
    <property type="entry name" value="UXS-like"/>
</dbReference>
<evidence type="ECO:0000256" key="13">
    <source>
        <dbReference type="ARBA" id="ARBA00023239"/>
    </source>
</evidence>
<keyword evidence="9" id="KW-1133">Transmembrane helix</keyword>
<evidence type="ECO:0000256" key="11">
    <source>
        <dbReference type="ARBA" id="ARBA00023034"/>
    </source>
</evidence>
<evidence type="ECO:0000313" key="15">
    <source>
        <dbReference type="Proteomes" id="UP000694941"/>
    </source>
</evidence>
<comment type="pathway">
    <text evidence="3">Nucleotide-sugar biosynthesis; UDP-alpha-D-xylose biosynthesis; UDP-alpha-D-xylose from UDP-alpha-D-glucuronate: step 1/1.</text>
</comment>
<gene>
    <name evidence="16" type="primary">LOC106473498</name>
</gene>
<keyword evidence="15" id="KW-1185">Reference proteome</keyword>
<proteinExistence type="inferred from homology"/>
<evidence type="ECO:0000256" key="9">
    <source>
        <dbReference type="ARBA" id="ARBA00022989"/>
    </source>
</evidence>
<dbReference type="InterPro" id="IPR036291">
    <property type="entry name" value="NAD(P)-bd_dom_sf"/>
</dbReference>
<evidence type="ECO:0000256" key="7">
    <source>
        <dbReference type="ARBA" id="ARBA00022793"/>
    </source>
</evidence>
<keyword evidence="12" id="KW-0472">Membrane</keyword>
<dbReference type="Proteomes" id="UP000694941">
    <property type="component" value="Unplaced"/>
</dbReference>
<protein>
    <recommendedName>
        <fullName evidence="5">UDP-glucuronate decarboxylase</fullName>
        <ecNumber evidence="5">4.1.1.35</ecNumber>
    </recommendedName>
</protein>